<dbReference type="EMBL" id="MN840485">
    <property type="protein sequence ID" value="QHJ72695.1"/>
    <property type="molecule type" value="Genomic_DNA"/>
</dbReference>
<dbReference type="Proteomes" id="UP000464220">
    <property type="component" value="Segment"/>
</dbReference>
<reference evidence="1 2" key="1">
    <citation type="submission" date="2019-12" db="EMBL/GenBank/DDBJ databases">
        <title>Phage therapy of healthcare-associated infections.</title>
        <authorList>
            <person name="Kiseleva I.A."/>
            <person name="Zulkarneev E.R."/>
            <person name="Kalendr R.S."/>
            <person name="Rubalskii E.O."/>
            <person name="Aleshkin A.V."/>
            <person name="Vakarina A.A."/>
            <person name="Stepanova T.F."/>
            <person name="Kataeva L.V."/>
        </authorList>
    </citation>
    <scope>NUCLEOTIDE SEQUENCE [LARGE SCALE GENOMIC DNA]</scope>
</reference>
<accession>A0A6B9SP38</accession>
<proteinExistence type="predicted"/>
<keyword evidence="2" id="KW-1185">Reference proteome</keyword>
<protein>
    <submittedName>
        <fullName evidence="1">Uncharacterized protein</fullName>
    </submittedName>
</protein>
<evidence type="ECO:0000313" key="2">
    <source>
        <dbReference type="Proteomes" id="UP000464220"/>
    </source>
</evidence>
<sequence>MKIKLIRFDSNHAEDEKEFYGVENGGVYEVMRQYESGGVSVKTPSGKELPLFTFEFEYIMEA</sequence>
<organism evidence="1 2">
    <name type="scientific">Escherichia phage 2725-N35</name>
    <dbReference type="NCBI Taxonomy" id="2692738"/>
    <lineage>
        <taxon>Viruses</taxon>
        <taxon>Duplodnaviria</taxon>
        <taxon>Heunggongvirae</taxon>
        <taxon>Uroviricota</taxon>
        <taxon>Caudoviricetes</taxon>
        <taxon>Drexlerviridae</taxon>
        <taxon>Braunvirinae</taxon>
        <taxon>Veterinaerplatzvirus</taxon>
        <taxon>Veterinaerplatzvirus vv2725N25</taxon>
    </lineage>
</organism>
<name>A0A6B9SP38_9CAUD</name>
<evidence type="ECO:0000313" key="1">
    <source>
        <dbReference type="EMBL" id="QHJ72695.1"/>
    </source>
</evidence>